<name>A0AAE0ZVP9_9GAST</name>
<organism evidence="1 2">
    <name type="scientific">Elysia crispata</name>
    <name type="common">lettuce slug</name>
    <dbReference type="NCBI Taxonomy" id="231223"/>
    <lineage>
        <taxon>Eukaryota</taxon>
        <taxon>Metazoa</taxon>
        <taxon>Spiralia</taxon>
        <taxon>Lophotrochozoa</taxon>
        <taxon>Mollusca</taxon>
        <taxon>Gastropoda</taxon>
        <taxon>Heterobranchia</taxon>
        <taxon>Euthyneura</taxon>
        <taxon>Panpulmonata</taxon>
        <taxon>Sacoglossa</taxon>
        <taxon>Placobranchoidea</taxon>
        <taxon>Plakobranchidae</taxon>
        <taxon>Elysia</taxon>
    </lineage>
</organism>
<dbReference type="AlphaFoldDB" id="A0AAE0ZVP9"/>
<evidence type="ECO:0008006" key="3">
    <source>
        <dbReference type="Google" id="ProtNLM"/>
    </source>
</evidence>
<reference evidence="1" key="1">
    <citation type="journal article" date="2023" name="G3 (Bethesda)">
        <title>A reference genome for the long-term kleptoplast-retaining sea slug Elysia crispata morphotype clarki.</title>
        <authorList>
            <person name="Eastman K.E."/>
            <person name="Pendleton A.L."/>
            <person name="Shaikh M.A."/>
            <person name="Suttiyut T."/>
            <person name="Ogas R."/>
            <person name="Tomko P."/>
            <person name="Gavelis G."/>
            <person name="Widhalm J.R."/>
            <person name="Wisecaver J.H."/>
        </authorList>
    </citation>
    <scope>NUCLEOTIDE SEQUENCE</scope>
    <source>
        <strain evidence="1">ECLA1</strain>
    </source>
</reference>
<dbReference type="EMBL" id="JAWDGP010003234">
    <property type="protein sequence ID" value="KAK3776227.1"/>
    <property type="molecule type" value="Genomic_DNA"/>
</dbReference>
<gene>
    <name evidence="1" type="ORF">RRG08_005789</name>
</gene>
<dbReference type="Gene3D" id="2.40.50.100">
    <property type="match status" value="1"/>
</dbReference>
<comment type="caution">
    <text evidence="1">The sequence shown here is derived from an EMBL/GenBank/DDBJ whole genome shotgun (WGS) entry which is preliminary data.</text>
</comment>
<keyword evidence="2" id="KW-1185">Reference proteome</keyword>
<accession>A0AAE0ZVP9</accession>
<proteinExistence type="predicted"/>
<protein>
    <recommendedName>
        <fullName evidence="3">Lipoyl-binding domain-containing protein</fullName>
    </recommendedName>
</protein>
<evidence type="ECO:0000313" key="1">
    <source>
        <dbReference type="EMBL" id="KAK3776227.1"/>
    </source>
</evidence>
<dbReference type="Proteomes" id="UP001283361">
    <property type="component" value="Unassembled WGS sequence"/>
</dbReference>
<evidence type="ECO:0000313" key="2">
    <source>
        <dbReference type="Proteomes" id="UP001283361"/>
    </source>
</evidence>
<sequence>MNFGSSWHRVLLFLKKKQVDTSALVMAPMPGRAKVCLCGCWRFGGGAPGGGCVLEAMKMQNSLVETLEWVKKVNFKTGDTVNEGDVIVELE</sequence>